<feature type="region of interest" description="Disordered" evidence="12">
    <location>
        <begin position="72"/>
        <end position="123"/>
    </location>
</feature>
<keyword evidence="8" id="KW-0496">Mitochondrion</keyword>
<dbReference type="PANTHER" id="PTHR21622:SF0">
    <property type="entry name" value="COILED-COIL-HELIX-COILED-COIL-HELIX DOMAIN CONTAINING 4"/>
    <property type="match status" value="1"/>
</dbReference>
<dbReference type="AlphaFoldDB" id="A0A8H7GPQ5"/>
<feature type="domain" description="CHCH" evidence="13">
    <location>
        <begin position="143"/>
        <end position="179"/>
    </location>
</feature>
<organism evidence="14 15">
    <name type="scientific">Metschnikowia pulcherrima</name>
    <dbReference type="NCBI Taxonomy" id="27326"/>
    <lineage>
        <taxon>Eukaryota</taxon>
        <taxon>Fungi</taxon>
        <taxon>Dikarya</taxon>
        <taxon>Ascomycota</taxon>
        <taxon>Saccharomycotina</taxon>
        <taxon>Pichiomycetes</taxon>
        <taxon>Metschnikowiaceae</taxon>
        <taxon>Metschnikowia</taxon>
    </lineage>
</organism>
<evidence type="ECO:0000256" key="6">
    <source>
        <dbReference type="ARBA" id="ARBA00023002"/>
    </source>
</evidence>
<keyword evidence="4" id="KW-0813">Transport</keyword>
<dbReference type="OrthoDB" id="7481291at2759"/>
<evidence type="ECO:0000256" key="1">
    <source>
        <dbReference type="ARBA" id="ARBA00001973"/>
    </source>
</evidence>
<dbReference type="EMBL" id="JACBPP010000007">
    <property type="protein sequence ID" value="KAF8000322.1"/>
    <property type="molecule type" value="Genomic_DNA"/>
</dbReference>
<comment type="subcellular location">
    <subcellularLocation>
        <location evidence="2">Mitochondrion inner membrane</location>
        <topology evidence="2">Single-pass type II membrane protein</topology>
        <orientation evidence="2">Intermembrane side</orientation>
    </subcellularLocation>
</comment>
<gene>
    <name evidence="14" type="ORF">HF325_005251</name>
</gene>
<dbReference type="GO" id="GO:0005758">
    <property type="term" value="C:mitochondrial intermembrane space"/>
    <property type="evidence" value="ECO:0007669"/>
    <property type="project" value="TreeGrafter"/>
</dbReference>
<evidence type="ECO:0000256" key="4">
    <source>
        <dbReference type="ARBA" id="ARBA00022448"/>
    </source>
</evidence>
<dbReference type="Pfam" id="PF06747">
    <property type="entry name" value="CHCH"/>
    <property type="match status" value="1"/>
</dbReference>
<keyword evidence="10" id="KW-0676">Redox-active center</keyword>
<evidence type="ECO:0000259" key="13">
    <source>
        <dbReference type="Pfam" id="PF06747"/>
    </source>
</evidence>
<feature type="region of interest" description="Disordered" evidence="12">
    <location>
        <begin position="188"/>
        <end position="251"/>
    </location>
</feature>
<dbReference type="InterPro" id="IPR039289">
    <property type="entry name" value="CHCHD4"/>
</dbReference>
<dbReference type="PANTHER" id="PTHR21622">
    <property type="entry name" value="COILED-COIL-HELIX-COILED-COIL-HELIX DOMAIN CONTAINING 4"/>
    <property type="match status" value="1"/>
</dbReference>
<keyword evidence="7" id="KW-0811">Translocation</keyword>
<keyword evidence="5" id="KW-0653">Protein transport</keyword>
<feature type="compositionally biased region" description="Low complexity" evidence="12">
    <location>
        <begin position="240"/>
        <end position="251"/>
    </location>
</feature>
<accession>A0A8H7GPQ5</accession>
<dbReference type="PROSITE" id="PS51808">
    <property type="entry name" value="CHCH"/>
    <property type="match status" value="1"/>
</dbReference>
<keyword evidence="15" id="KW-1185">Reference proteome</keyword>
<dbReference type="Gene3D" id="1.10.287.2900">
    <property type="match status" value="1"/>
</dbReference>
<evidence type="ECO:0000313" key="15">
    <source>
        <dbReference type="Proteomes" id="UP000649328"/>
    </source>
</evidence>
<keyword evidence="6" id="KW-0560">Oxidoreductase</keyword>
<proteinExistence type="predicted"/>
<feature type="compositionally biased region" description="Basic and acidic residues" evidence="12">
    <location>
        <begin position="72"/>
        <end position="97"/>
    </location>
</feature>
<evidence type="ECO:0000256" key="2">
    <source>
        <dbReference type="ARBA" id="ARBA00004164"/>
    </source>
</evidence>
<evidence type="ECO:0000256" key="5">
    <source>
        <dbReference type="ARBA" id="ARBA00022927"/>
    </source>
</evidence>
<comment type="caution">
    <text evidence="14">The sequence shown here is derived from an EMBL/GenBank/DDBJ whole genome shotgun (WGS) entry which is preliminary data.</text>
</comment>
<dbReference type="GO" id="GO:0045041">
    <property type="term" value="P:protein import into mitochondrial intermembrane space"/>
    <property type="evidence" value="ECO:0007669"/>
    <property type="project" value="InterPro"/>
</dbReference>
<evidence type="ECO:0000256" key="12">
    <source>
        <dbReference type="SAM" id="MobiDB-lite"/>
    </source>
</evidence>
<evidence type="ECO:0000256" key="8">
    <source>
        <dbReference type="ARBA" id="ARBA00023128"/>
    </source>
</evidence>
<dbReference type="InterPro" id="IPR010625">
    <property type="entry name" value="CHCH"/>
</dbReference>
<protein>
    <recommendedName>
        <fullName evidence="3">Mitochondrial intermembrane space import and assembly protein 40</fullName>
    </recommendedName>
    <alternativeName>
        <fullName evidence="11">Mitochondrial import inner membrane translocase TIM40</fullName>
    </alternativeName>
</protein>
<dbReference type="Proteomes" id="UP000649328">
    <property type="component" value="Unassembled WGS sequence"/>
</dbReference>
<evidence type="ECO:0000256" key="11">
    <source>
        <dbReference type="ARBA" id="ARBA00033150"/>
    </source>
</evidence>
<keyword evidence="9" id="KW-1015">Disulfide bond</keyword>
<comment type="cofactor">
    <cofactor evidence="1">
        <name>Cu(2+)</name>
        <dbReference type="ChEBI" id="CHEBI:29036"/>
    </cofactor>
</comment>
<name>A0A8H7GPQ5_9ASCO</name>
<dbReference type="GO" id="GO:0015035">
    <property type="term" value="F:protein-disulfide reductase activity"/>
    <property type="evidence" value="ECO:0007669"/>
    <property type="project" value="InterPro"/>
</dbReference>
<reference evidence="14" key="1">
    <citation type="submission" date="2020-10" db="EMBL/GenBank/DDBJ databases">
        <title>The Whole-Genome Sequence of Metschnikowia persimmonesis, a Novel Endophytic Yeast Species Isolated from Medicinal Plant Diospyros kaki Thumb.</title>
        <authorList>
            <person name="Rahmat E."/>
            <person name="Kang Y."/>
        </authorList>
    </citation>
    <scope>NUCLEOTIDE SEQUENCE</scope>
    <source>
        <strain evidence="14">KIOM G15050</strain>
    </source>
</reference>
<evidence type="ECO:0000256" key="9">
    <source>
        <dbReference type="ARBA" id="ARBA00023157"/>
    </source>
</evidence>
<evidence type="ECO:0000256" key="7">
    <source>
        <dbReference type="ARBA" id="ARBA00023010"/>
    </source>
</evidence>
<evidence type="ECO:0000256" key="3">
    <source>
        <dbReference type="ARBA" id="ARBA00013714"/>
    </source>
</evidence>
<evidence type="ECO:0000313" key="14">
    <source>
        <dbReference type="EMBL" id="KAF8000322.1"/>
    </source>
</evidence>
<dbReference type="GO" id="GO:0005743">
    <property type="term" value="C:mitochondrial inner membrane"/>
    <property type="evidence" value="ECO:0007669"/>
    <property type="project" value="UniProtKB-SubCell"/>
</dbReference>
<sequence>MLRPVFQASMRRSAAMATRRLSTTRQLRSTPRFALAAASGLALMASAAVFMPKSSLSNDADAQKVEAELAHAKGAVEPEKTAFEAKTQENGEQKDDSAEPALDNTETAETDAEAGSQSAAFNPETGEINWDCPCLGGMAHGPCGEEFKAAFACFVYSETEPKGIDCIAKFEAMRTCFRQHPEHYKEELYEDDEPVPSAESGEPAHANSEQAQAVGNAVGAETNATTEKAEAMGRRRRFSRQTSRLLSSLQPQRTSLKLPESYMQDQDRSKEILMIFGMFRNGLNITGLFSSS</sequence>
<evidence type="ECO:0000256" key="10">
    <source>
        <dbReference type="ARBA" id="ARBA00023284"/>
    </source>
</evidence>